<keyword evidence="2" id="KW-1185">Reference proteome</keyword>
<dbReference type="Proteomes" id="UP001230649">
    <property type="component" value="Unassembled WGS sequence"/>
</dbReference>
<protein>
    <submittedName>
        <fullName evidence="1">Uncharacterized protein</fullName>
    </submittedName>
</protein>
<comment type="caution">
    <text evidence="1">The sequence shown here is derived from an EMBL/GenBank/DDBJ whole genome shotgun (WGS) entry which is preliminary data.</text>
</comment>
<sequence length="486" mass="51600">MLASAITTSILACLIGVGRASPIARNDDGPSPKPISCTAPDGERLCWQPNGEHPSAGQILVVSTCQADSPIQQFILNPGPTHIQLLNTSLCVEFGPGLGRNGTPLRLQNCRGRGAPGQRLFITDDNHIALQNGPGQCADVRDGKVVDDVGELQSWRCAADNTNQIFSFDDVPPEPEPEDVPPLGAIQLYSNDSLCLTVAEPGFESGLLGLTRQQDILAQGTTIGGVFGPFYRFQNWASGSFMAAVEDAQAETGYTVETVDNPFEFDISEFFIYAAEPAEPNPNPNTPAEEEGGDDEGGGEGGGGEGEGGEDQPRPEGSLAWLLNSTLCLQAESGFDNGTGTLGLGICGSVPIDQQRFYIKLVLDPPYGADELRLIDDRTGDVYCIDFGETTYDIPPPTGTPIFYAPCDPSRPSTQNVFVQGVAVPGIPDTASAYRFQNLASGLWIIVNADASAESGYAVQTGYYVPGGQDKREIFLCNGQVTRIPS</sequence>
<gene>
    <name evidence="1" type="ORF">QFC20_007349</name>
</gene>
<reference evidence="1" key="1">
    <citation type="submission" date="2023-04" db="EMBL/GenBank/DDBJ databases">
        <title>Draft Genome sequencing of Naganishia species isolated from polar environments using Oxford Nanopore Technology.</title>
        <authorList>
            <person name="Leo P."/>
            <person name="Venkateswaran K."/>
        </authorList>
    </citation>
    <scope>NUCLEOTIDE SEQUENCE</scope>
    <source>
        <strain evidence="1">MNA-CCFEE 5262</strain>
    </source>
</reference>
<dbReference type="EMBL" id="JASBWS010000172">
    <property type="protein sequence ID" value="KAJ9092485.1"/>
    <property type="molecule type" value="Genomic_DNA"/>
</dbReference>
<proteinExistence type="predicted"/>
<name>A0ACC2UZI2_9TREE</name>
<accession>A0ACC2UZI2</accession>
<evidence type="ECO:0000313" key="1">
    <source>
        <dbReference type="EMBL" id="KAJ9092485.1"/>
    </source>
</evidence>
<organism evidence="1 2">
    <name type="scientific">Naganishia adeliensis</name>
    <dbReference type="NCBI Taxonomy" id="92952"/>
    <lineage>
        <taxon>Eukaryota</taxon>
        <taxon>Fungi</taxon>
        <taxon>Dikarya</taxon>
        <taxon>Basidiomycota</taxon>
        <taxon>Agaricomycotina</taxon>
        <taxon>Tremellomycetes</taxon>
        <taxon>Filobasidiales</taxon>
        <taxon>Filobasidiaceae</taxon>
        <taxon>Naganishia</taxon>
    </lineage>
</organism>
<evidence type="ECO:0000313" key="2">
    <source>
        <dbReference type="Proteomes" id="UP001230649"/>
    </source>
</evidence>